<reference evidence="2" key="1">
    <citation type="journal article" date="2020" name="Stud. Mycol.">
        <title>101 Dothideomycetes genomes: a test case for predicting lifestyles and emergence of pathogens.</title>
        <authorList>
            <person name="Haridas S."/>
            <person name="Albert R."/>
            <person name="Binder M."/>
            <person name="Bloem J."/>
            <person name="Labutti K."/>
            <person name="Salamov A."/>
            <person name="Andreopoulos B."/>
            <person name="Baker S."/>
            <person name="Barry K."/>
            <person name="Bills G."/>
            <person name="Bluhm B."/>
            <person name="Cannon C."/>
            <person name="Castanera R."/>
            <person name="Culley D."/>
            <person name="Daum C."/>
            <person name="Ezra D."/>
            <person name="Gonzalez J."/>
            <person name="Henrissat B."/>
            <person name="Kuo A."/>
            <person name="Liang C."/>
            <person name="Lipzen A."/>
            <person name="Lutzoni F."/>
            <person name="Magnuson J."/>
            <person name="Mondo S."/>
            <person name="Nolan M."/>
            <person name="Ohm R."/>
            <person name="Pangilinan J."/>
            <person name="Park H.-J."/>
            <person name="Ramirez L."/>
            <person name="Alfaro M."/>
            <person name="Sun H."/>
            <person name="Tritt A."/>
            <person name="Yoshinaga Y."/>
            <person name="Zwiers L.-H."/>
            <person name="Turgeon B."/>
            <person name="Goodwin S."/>
            <person name="Spatafora J."/>
            <person name="Crous P."/>
            <person name="Grigoriev I."/>
        </authorList>
    </citation>
    <scope>NUCLEOTIDE SEQUENCE</scope>
    <source>
        <strain evidence="2">CBS 133067</strain>
    </source>
</reference>
<comment type="caution">
    <text evidence="2">The sequence shown here is derived from an EMBL/GenBank/DDBJ whole genome shotgun (WGS) entry which is preliminary data.</text>
</comment>
<name>A0A9P4IJG6_9PEZI</name>
<organism evidence="2 3">
    <name type="scientific">Rhizodiscina lignyota</name>
    <dbReference type="NCBI Taxonomy" id="1504668"/>
    <lineage>
        <taxon>Eukaryota</taxon>
        <taxon>Fungi</taxon>
        <taxon>Dikarya</taxon>
        <taxon>Ascomycota</taxon>
        <taxon>Pezizomycotina</taxon>
        <taxon>Dothideomycetes</taxon>
        <taxon>Pleosporomycetidae</taxon>
        <taxon>Aulographales</taxon>
        <taxon>Rhizodiscinaceae</taxon>
        <taxon>Rhizodiscina</taxon>
    </lineage>
</organism>
<dbReference type="EMBL" id="ML978122">
    <property type="protein sequence ID" value="KAF2102695.1"/>
    <property type="molecule type" value="Genomic_DNA"/>
</dbReference>
<evidence type="ECO:0000313" key="3">
    <source>
        <dbReference type="Proteomes" id="UP000799772"/>
    </source>
</evidence>
<dbReference type="AlphaFoldDB" id="A0A9P4IJG6"/>
<proteinExistence type="predicted"/>
<feature type="region of interest" description="Disordered" evidence="1">
    <location>
        <begin position="45"/>
        <end position="197"/>
    </location>
</feature>
<keyword evidence="3" id="KW-1185">Reference proteome</keyword>
<evidence type="ECO:0000256" key="1">
    <source>
        <dbReference type="SAM" id="MobiDB-lite"/>
    </source>
</evidence>
<evidence type="ECO:0000313" key="2">
    <source>
        <dbReference type="EMBL" id="KAF2102695.1"/>
    </source>
</evidence>
<feature type="compositionally biased region" description="Low complexity" evidence="1">
    <location>
        <begin position="130"/>
        <end position="141"/>
    </location>
</feature>
<gene>
    <name evidence="2" type="ORF">NA57DRAFT_71682</name>
</gene>
<dbReference type="Proteomes" id="UP000799772">
    <property type="component" value="Unassembled WGS sequence"/>
</dbReference>
<feature type="compositionally biased region" description="Basic and acidic residues" evidence="1">
    <location>
        <begin position="76"/>
        <end position="88"/>
    </location>
</feature>
<accession>A0A9P4IJG6</accession>
<feature type="region of interest" description="Disordered" evidence="1">
    <location>
        <begin position="1"/>
        <end position="21"/>
    </location>
</feature>
<sequence length="221" mass="24199">MPQPRPRSHVGPPPNEEERRSMSMISKFRRSAAFLNGPESLYYSLEDAPLTKSKTRSMYENMKPRRERAVGVTKRPVGDTDNRAERQQLESPETNPPVSLDAPQSEACFGLSIIPRSSSTRSRRSKRSPSTRSTCGSSTGSKSDHDSRGSPRASSLCSDGILSDEGSSESITDLPLLPPNREGQARPAKHSRRVRENVKKVGEKLEVAASDLLGPVAFVPA</sequence>
<protein>
    <submittedName>
        <fullName evidence="2">Uncharacterized protein</fullName>
    </submittedName>
</protein>